<evidence type="ECO:0000256" key="1">
    <source>
        <dbReference type="ARBA" id="ARBA00022737"/>
    </source>
</evidence>
<feature type="compositionally biased region" description="Polar residues" evidence="3">
    <location>
        <begin position="898"/>
        <end position="915"/>
    </location>
</feature>
<dbReference type="InterPro" id="IPR056884">
    <property type="entry name" value="NPHP3-like_N"/>
</dbReference>
<dbReference type="SUPFAM" id="SSF50978">
    <property type="entry name" value="WD40 repeat-like"/>
    <property type="match status" value="1"/>
</dbReference>
<dbReference type="InterPro" id="IPR054471">
    <property type="entry name" value="GPIID_WHD"/>
</dbReference>
<comment type="caution">
    <text evidence="7">The sequence shown here is derived from an EMBL/GenBank/DDBJ whole genome shotgun (WGS) entry which is preliminary data.</text>
</comment>
<keyword evidence="1" id="KW-0677">Repeat</keyword>
<organism evidence="7 8">
    <name type="scientific">Lasallia pustulata</name>
    <dbReference type="NCBI Taxonomy" id="136370"/>
    <lineage>
        <taxon>Eukaryota</taxon>
        <taxon>Fungi</taxon>
        <taxon>Dikarya</taxon>
        <taxon>Ascomycota</taxon>
        <taxon>Pezizomycotina</taxon>
        <taxon>Lecanoromycetes</taxon>
        <taxon>OSLEUM clade</taxon>
        <taxon>Umbilicariomycetidae</taxon>
        <taxon>Umbilicariales</taxon>
        <taxon>Umbilicariaceae</taxon>
        <taxon>Lasallia</taxon>
    </lineage>
</organism>
<dbReference type="Pfam" id="PF22939">
    <property type="entry name" value="WHD_GPIID"/>
    <property type="match status" value="1"/>
</dbReference>
<dbReference type="SMART" id="SM00320">
    <property type="entry name" value="WD40"/>
    <property type="match status" value="5"/>
</dbReference>
<feature type="domain" description="GPI inositol-deacylase winged helix" evidence="4">
    <location>
        <begin position="528"/>
        <end position="603"/>
    </location>
</feature>
<evidence type="ECO:0000259" key="4">
    <source>
        <dbReference type="Pfam" id="PF22939"/>
    </source>
</evidence>
<dbReference type="InterPro" id="IPR056125">
    <property type="entry name" value="DUF7708"/>
</dbReference>
<dbReference type="PANTHER" id="PTHR10039:SF14">
    <property type="entry name" value="NACHT DOMAIN-CONTAINING PROTEIN"/>
    <property type="match status" value="1"/>
</dbReference>
<evidence type="ECO:0000256" key="2">
    <source>
        <dbReference type="PROSITE-ProRule" id="PRU00221"/>
    </source>
</evidence>
<evidence type="ECO:0000259" key="6">
    <source>
        <dbReference type="Pfam" id="PF24883"/>
    </source>
</evidence>
<sequence length="1349" mass="153309">MAASAPATTTLAEAFDKLKASVTTTDAAEFQSTSLEDVWKAARNIECLQQRRQSVRNLRRIGPLLDAIGKYSKVIEVLCNGTPYLPWIWAPIKLMLQLASEYTNIFEKLVTAYAQIAEALPRFDRFEEAFRGNPAFQDVLAVVYADILEFHRRAYKFFRRRAWHIVFNSLWHDFAARFNGILESLARHTELVDKEALSISIVEARSWRKQAQLDLETRELDRQASQFNDAVTWLAVESRIQEDDLDRLTRRRGPGTCDWILKVPRMTSWLNNANGEPVLWLRGIPGAGKSVLCSHIIGFIQKEQKATVAYYFCNSHTDGRDLCSQILRSLVLQLLRHHLELAPHVCGNYASRGYNPSMLQLRILLPELLDAIPAIRIIIDGLDECDERLQREIMQELLFLCKSSDGHCKILFSSREGIEISRALRKKQYISLKDEKNDVDIDVQLFTHQSLIQLRERFSSKEMDDIEKKIVTKANGMFLWVRLVANSLEDCYSIRELQKAANDLPSGLNEAYGRILSRILNEHSPSIRDKAIRILEWMACSFRPLKVWEIQDGIVFQAEVNTILDELTKLPETVLELCKPMIEKGPGHTVDFVHFSAKEYMLHPDSGPFLHENQAHYNVCFSCVTYLSTTYRLIDPSFPEYQSRLRIVKGYHGLHLYANEFWTAHLLEYIKSQGGLDIAVPAPLLGQLRSLGVFRKDSQSTEFQEELRAMGPSRTIDSHVAILNTLPDARGLVQAILTYRQVLAQEKHITKSPEDFQIYEVENDPTYFSEVLRRYQSTVESLLSHSTSETLEAIDQEDLNYFRKTYGDSSYICRYRQCPRASNGFRSQKDREAHEVLHVKRFKCADTSCEFYVVGFATKNALKTHDQRYHTKQKDNDVPKFPQKASKILPETRREDSTNQSHLTHPTHLSPTSAAGQGFPTQYEPLRSYEIAVLPFLSLHLRQYYSDLAKNCWDVIEKPNEPRDEIPYFDPSTAQQQLYDLSCKLRTELLACQRPIEDVGSVLSKLKLTDLPADLKKEADTWHAVFNPQIPRILDVNCPETLRLAFPASVVAFSQDGKRIAIGSKNLVDVFGVLTGMQTHSFQFSVAYNNSACGVCFSPDGKLLAIGSKTGEIRLCNLDSHQIGRVLNVATVANHPIEQLIWSKKGNIIVPEGTNILVLDPDNKGDCRCMISAECWIRYFSVSSDGEHLAAGTCDRSVSVWQCESGTLRTQYYGHNDEVTSVAFSPDGKRIISGSRDCTVKIWAYDGTKSSCLATLKGHEKLVLGCQFTQDGLWILSASYDDGLHFWNTTGGELQARLVVHEASVTRVVCSPTKNVFATVSFDGKVRIWSYGDYQYQQTYATKLLPIPC</sequence>
<dbReference type="InterPro" id="IPR015943">
    <property type="entry name" value="WD40/YVTN_repeat-like_dom_sf"/>
</dbReference>
<dbReference type="PROSITE" id="PS50294">
    <property type="entry name" value="WD_REPEATS_REGION"/>
    <property type="match status" value="3"/>
</dbReference>
<protein>
    <submittedName>
        <fullName evidence="7">Uncharacterized protein</fullName>
    </submittedName>
</protein>
<gene>
    <name evidence="7" type="ORF">FRX48_06046</name>
</gene>
<dbReference type="OrthoDB" id="21416at2759"/>
<feature type="domain" description="Nephrocystin 3-like N-terminal" evidence="6">
    <location>
        <begin position="255"/>
        <end position="415"/>
    </location>
</feature>
<proteinExistence type="predicted"/>
<dbReference type="CDD" id="cd00200">
    <property type="entry name" value="WD40"/>
    <property type="match status" value="1"/>
</dbReference>
<evidence type="ECO:0000313" key="8">
    <source>
        <dbReference type="Proteomes" id="UP000324767"/>
    </source>
</evidence>
<feature type="repeat" description="WD" evidence="2">
    <location>
        <begin position="1298"/>
        <end position="1339"/>
    </location>
</feature>
<accession>A0A5M8PPL3</accession>
<name>A0A5M8PPL3_9LECA</name>
<dbReference type="Pfam" id="PF24809">
    <property type="entry name" value="DUF7708"/>
    <property type="match status" value="1"/>
</dbReference>
<keyword evidence="2" id="KW-0853">WD repeat</keyword>
<feature type="repeat" description="WD" evidence="2">
    <location>
        <begin position="1212"/>
        <end position="1243"/>
    </location>
</feature>
<dbReference type="InterPro" id="IPR027417">
    <property type="entry name" value="P-loop_NTPase"/>
</dbReference>
<dbReference type="PANTHER" id="PTHR10039">
    <property type="entry name" value="AMELOGENIN"/>
    <property type="match status" value="1"/>
</dbReference>
<feature type="repeat" description="WD" evidence="2">
    <location>
        <begin position="1256"/>
        <end position="1297"/>
    </location>
</feature>
<evidence type="ECO:0000256" key="3">
    <source>
        <dbReference type="SAM" id="MobiDB-lite"/>
    </source>
</evidence>
<evidence type="ECO:0000313" key="7">
    <source>
        <dbReference type="EMBL" id="KAA6410624.1"/>
    </source>
</evidence>
<dbReference type="Gene3D" id="2.130.10.10">
    <property type="entry name" value="YVTN repeat-like/Quinoprotein amine dehydrogenase"/>
    <property type="match status" value="1"/>
</dbReference>
<dbReference type="Pfam" id="PF24883">
    <property type="entry name" value="NPHP3_N"/>
    <property type="match status" value="1"/>
</dbReference>
<dbReference type="InterPro" id="IPR001680">
    <property type="entry name" value="WD40_rpt"/>
</dbReference>
<dbReference type="PROSITE" id="PS50082">
    <property type="entry name" value="WD_REPEATS_2"/>
    <property type="match status" value="3"/>
</dbReference>
<feature type="domain" description="DUF7708" evidence="5">
    <location>
        <begin position="67"/>
        <end position="198"/>
    </location>
</feature>
<dbReference type="SUPFAM" id="SSF52540">
    <property type="entry name" value="P-loop containing nucleoside triphosphate hydrolases"/>
    <property type="match status" value="1"/>
</dbReference>
<reference evidence="7 8" key="1">
    <citation type="submission" date="2019-09" db="EMBL/GenBank/DDBJ databases">
        <title>The hologenome of the rock-dwelling lichen Lasallia pustulata.</title>
        <authorList>
            <person name="Greshake Tzovaras B."/>
            <person name="Segers F."/>
            <person name="Bicker A."/>
            <person name="Dal Grande F."/>
            <person name="Otte J."/>
            <person name="Hankeln T."/>
            <person name="Schmitt I."/>
            <person name="Ebersberger I."/>
        </authorList>
    </citation>
    <scope>NUCLEOTIDE SEQUENCE [LARGE SCALE GENOMIC DNA]</scope>
    <source>
        <strain evidence="7">A1-1</strain>
    </source>
</reference>
<dbReference type="InterPro" id="IPR036322">
    <property type="entry name" value="WD40_repeat_dom_sf"/>
</dbReference>
<dbReference type="Pfam" id="PF00400">
    <property type="entry name" value="WD40"/>
    <property type="match status" value="5"/>
</dbReference>
<dbReference type="Proteomes" id="UP000324767">
    <property type="component" value="Unassembled WGS sequence"/>
</dbReference>
<feature type="region of interest" description="Disordered" evidence="3">
    <location>
        <begin position="869"/>
        <end position="916"/>
    </location>
</feature>
<evidence type="ECO:0000259" key="5">
    <source>
        <dbReference type="Pfam" id="PF24809"/>
    </source>
</evidence>
<dbReference type="EMBL" id="VXIT01000009">
    <property type="protein sequence ID" value="KAA6410624.1"/>
    <property type="molecule type" value="Genomic_DNA"/>
</dbReference>
<feature type="compositionally biased region" description="Basic and acidic residues" evidence="3">
    <location>
        <begin position="869"/>
        <end position="878"/>
    </location>
</feature>
<dbReference type="Gene3D" id="3.40.50.300">
    <property type="entry name" value="P-loop containing nucleotide triphosphate hydrolases"/>
    <property type="match status" value="1"/>
</dbReference>